<organism evidence="1 2">
    <name type="scientific">Lentinula lateritia</name>
    <dbReference type="NCBI Taxonomy" id="40482"/>
    <lineage>
        <taxon>Eukaryota</taxon>
        <taxon>Fungi</taxon>
        <taxon>Dikarya</taxon>
        <taxon>Basidiomycota</taxon>
        <taxon>Agaricomycotina</taxon>
        <taxon>Agaricomycetes</taxon>
        <taxon>Agaricomycetidae</taxon>
        <taxon>Agaricales</taxon>
        <taxon>Marasmiineae</taxon>
        <taxon>Omphalotaceae</taxon>
        <taxon>Lentinula</taxon>
    </lineage>
</organism>
<gene>
    <name evidence="1" type="ORF">C8R41DRAFT_822073</name>
</gene>
<dbReference type="Proteomes" id="UP001150217">
    <property type="component" value="Unassembled WGS sequence"/>
</dbReference>
<keyword evidence="2" id="KW-1185">Reference proteome</keyword>
<protein>
    <submittedName>
        <fullName evidence="1">Uncharacterized protein</fullName>
    </submittedName>
</protein>
<evidence type="ECO:0000313" key="2">
    <source>
        <dbReference type="Proteomes" id="UP001150217"/>
    </source>
</evidence>
<proteinExistence type="predicted"/>
<accession>A0ABQ8VLU5</accession>
<reference evidence="1" key="1">
    <citation type="submission" date="2022-08" db="EMBL/GenBank/DDBJ databases">
        <title>A Global Phylogenomic Analysis of the Shiitake Genus Lentinula.</title>
        <authorList>
            <consortium name="DOE Joint Genome Institute"/>
            <person name="Sierra-Patev S."/>
            <person name="Min B."/>
            <person name="Naranjo-Ortiz M."/>
            <person name="Looney B."/>
            <person name="Konkel Z."/>
            <person name="Slot J.C."/>
            <person name="Sakamoto Y."/>
            <person name="Steenwyk J.L."/>
            <person name="Rokas A."/>
            <person name="Carro J."/>
            <person name="Camarero S."/>
            <person name="Ferreira P."/>
            <person name="Molpeceres G."/>
            <person name="Ruiz-Duenas F.J."/>
            <person name="Serrano A."/>
            <person name="Henrissat B."/>
            <person name="Drula E."/>
            <person name="Hughes K.W."/>
            <person name="Mata J.L."/>
            <person name="Ishikawa N.K."/>
            <person name="Vargas-Isla R."/>
            <person name="Ushijima S."/>
            <person name="Smith C.A."/>
            <person name="Ahrendt S."/>
            <person name="Andreopoulos W."/>
            <person name="He G."/>
            <person name="Labutti K."/>
            <person name="Lipzen A."/>
            <person name="Ng V."/>
            <person name="Riley R."/>
            <person name="Sandor L."/>
            <person name="Barry K."/>
            <person name="Martinez A.T."/>
            <person name="Xiao Y."/>
            <person name="Gibbons J.G."/>
            <person name="Terashima K."/>
            <person name="Grigoriev I.V."/>
            <person name="Hibbett D.S."/>
        </authorList>
    </citation>
    <scope>NUCLEOTIDE SEQUENCE</scope>
    <source>
        <strain evidence="1">RHP3577 ss4</strain>
    </source>
</reference>
<comment type="caution">
    <text evidence="1">The sequence shown here is derived from an EMBL/GenBank/DDBJ whole genome shotgun (WGS) entry which is preliminary data.</text>
</comment>
<name>A0ABQ8VLU5_9AGAR</name>
<sequence length="72" mass="8131">MHTKYIHTTSLHSSCRLSGILHTKLRLGSMQSSIKWSAVICRTTRLLDENVSISGSLDRDIKEIVALQDHLQ</sequence>
<dbReference type="EMBL" id="JANVFT010000021">
    <property type="protein sequence ID" value="KAJ4497378.1"/>
    <property type="molecule type" value="Genomic_DNA"/>
</dbReference>
<evidence type="ECO:0000313" key="1">
    <source>
        <dbReference type="EMBL" id="KAJ4497378.1"/>
    </source>
</evidence>